<dbReference type="InterPro" id="IPR016166">
    <property type="entry name" value="FAD-bd_PCMH"/>
</dbReference>
<keyword evidence="6" id="KW-1185">Reference proteome</keyword>
<dbReference type="OrthoDB" id="9793944at2"/>
<evidence type="ECO:0000313" key="5">
    <source>
        <dbReference type="EMBL" id="SNB65049.1"/>
    </source>
</evidence>
<evidence type="ECO:0000259" key="4">
    <source>
        <dbReference type="PROSITE" id="PS51387"/>
    </source>
</evidence>
<dbReference type="InterPro" id="IPR002346">
    <property type="entry name" value="Mopterin_DH_FAD-bd"/>
</dbReference>
<evidence type="ECO:0000313" key="6">
    <source>
        <dbReference type="Proteomes" id="UP000198418"/>
    </source>
</evidence>
<dbReference type="Pfam" id="PF03450">
    <property type="entry name" value="CO_deh_flav_C"/>
    <property type="match status" value="1"/>
</dbReference>
<dbReference type="Proteomes" id="UP000198418">
    <property type="component" value="Unassembled WGS sequence"/>
</dbReference>
<dbReference type="Gene3D" id="3.30.43.10">
    <property type="entry name" value="Uridine Diphospho-n-acetylenolpyruvylglucosamine Reductase, domain 2"/>
    <property type="match status" value="1"/>
</dbReference>
<proteinExistence type="predicted"/>
<evidence type="ECO:0000256" key="2">
    <source>
        <dbReference type="ARBA" id="ARBA00022827"/>
    </source>
</evidence>
<gene>
    <name evidence="5" type="ORF">SAMN06265338_102140</name>
</gene>
<dbReference type="InterPro" id="IPR051312">
    <property type="entry name" value="Diverse_Substr_Oxidored"/>
</dbReference>
<dbReference type="SUPFAM" id="SSF56176">
    <property type="entry name" value="FAD-binding/transporter-associated domain-like"/>
    <property type="match status" value="1"/>
</dbReference>
<dbReference type="GO" id="GO:0071949">
    <property type="term" value="F:FAD binding"/>
    <property type="evidence" value="ECO:0007669"/>
    <property type="project" value="InterPro"/>
</dbReference>
<dbReference type="EMBL" id="FYDG01000002">
    <property type="protein sequence ID" value="SNB65049.1"/>
    <property type="molecule type" value="Genomic_DNA"/>
</dbReference>
<dbReference type="InterPro" id="IPR036683">
    <property type="entry name" value="CO_DH_flav_C_dom_sf"/>
</dbReference>
<dbReference type="GO" id="GO:0016491">
    <property type="term" value="F:oxidoreductase activity"/>
    <property type="evidence" value="ECO:0007669"/>
    <property type="project" value="UniProtKB-KW"/>
</dbReference>
<dbReference type="Gene3D" id="3.30.465.10">
    <property type="match status" value="1"/>
</dbReference>
<keyword evidence="2" id="KW-0274">FAD</keyword>
<dbReference type="InterPro" id="IPR005107">
    <property type="entry name" value="CO_DH_flav_C"/>
</dbReference>
<accession>A0A212QZA4</accession>
<dbReference type="PROSITE" id="PS51387">
    <property type="entry name" value="FAD_PCMH"/>
    <property type="match status" value="1"/>
</dbReference>
<protein>
    <submittedName>
        <fullName evidence="5">4-hydroxybenzoyl-CoA reductase beta subunit</fullName>
    </submittedName>
</protein>
<sequence>MNALPDFRLHRPATLDEAVRLKAQIEHPACVAGGSDILVNLRRGLAKPGDLIDLSGLRDLDAIERIGDELWIGALTTLARLTRDGAVAAAYPALAEAAATVAGPTHRAAATLGGNLCQDTRCVYYNQSEWWRDGNAYCLKHCGEKCHVVAKSDRCYATYHGDLAPVLMALGASAIVARAGGLRRLPVENLFREDGAHYLTLAPDEILAAIALPPLNGRAAYVKGRVRESVDFPLTGIAAALKREGDVIAALRVAITGMNSAPLMVDVSKLIGKPWNDETATLLSNALRSRATALATTLAGPKYRRRAMQGLARRLMDQVWAHG</sequence>
<dbReference type="InterPro" id="IPR016169">
    <property type="entry name" value="FAD-bd_PCMH_sub2"/>
</dbReference>
<dbReference type="RefSeq" id="WP_088519676.1">
    <property type="nucleotide sequence ID" value="NZ_FYDG01000002.1"/>
</dbReference>
<evidence type="ECO:0000256" key="3">
    <source>
        <dbReference type="ARBA" id="ARBA00023002"/>
    </source>
</evidence>
<name>A0A212QZA4_RHOAC</name>
<evidence type="ECO:0000256" key="1">
    <source>
        <dbReference type="ARBA" id="ARBA00022630"/>
    </source>
</evidence>
<dbReference type="NCBIfam" id="TIGR03195">
    <property type="entry name" value="4hydrxCoA_B"/>
    <property type="match status" value="1"/>
</dbReference>
<keyword evidence="3" id="KW-0560">Oxidoreductase</keyword>
<dbReference type="InterPro" id="IPR036318">
    <property type="entry name" value="FAD-bd_PCMH-like_sf"/>
</dbReference>
<dbReference type="AlphaFoldDB" id="A0A212QZA4"/>
<dbReference type="PANTHER" id="PTHR42659:SF2">
    <property type="entry name" value="XANTHINE DEHYDROGENASE SUBUNIT C-RELATED"/>
    <property type="match status" value="1"/>
</dbReference>
<dbReference type="PANTHER" id="PTHR42659">
    <property type="entry name" value="XANTHINE DEHYDROGENASE SUBUNIT C-RELATED"/>
    <property type="match status" value="1"/>
</dbReference>
<dbReference type="InterPro" id="IPR016167">
    <property type="entry name" value="FAD-bd_PCMH_sub1"/>
</dbReference>
<dbReference type="Pfam" id="PF00941">
    <property type="entry name" value="FAD_binding_5"/>
    <property type="match status" value="1"/>
</dbReference>
<dbReference type="SUPFAM" id="SSF55447">
    <property type="entry name" value="CO dehydrogenase flavoprotein C-terminal domain-like"/>
    <property type="match status" value="1"/>
</dbReference>
<reference evidence="6" key="1">
    <citation type="submission" date="2017-06" db="EMBL/GenBank/DDBJ databases">
        <authorList>
            <person name="Varghese N."/>
            <person name="Submissions S."/>
        </authorList>
    </citation>
    <scope>NUCLEOTIDE SEQUENCE [LARGE SCALE GENOMIC DNA]</scope>
    <source>
        <strain evidence="6">DSM 137</strain>
    </source>
</reference>
<dbReference type="InterPro" id="IPR017608">
    <property type="entry name" value="4hydrxbenzoyl-CoA_Rdtase_bsu"/>
</dbReference>
<dbReference type="Gene3D" id="3.30.390.50">
    <property type="entry name" value="CO dehydrogenase flavoprotein, C-terminal domain"/>
    <property type="match status" value="1"/>
</dbReference>
<organism evidence="5 6">
    <name type="scientific">Rhodoblastus acidophilus</name>
    <name type="common">Rhodopseudomonas acidophila</name>
    <dbReference type="NCBI Taxonomy" id="1074"/>
    <lineage>
        <taxon>Bacteria</taxon>
        <taxon>Pseudomonadati</taxon>
        <taxon>Pseudomonadota</taxon>
        <taxon>Alphaproteobacteria</taxon>
        <taxon>Hyphomicrobiales</taxon>
        <taxon>Rhodoblastaceae</taxon>
        <taxon>Rhodoblastus</taxon>
    </lineage>
</organism>
<keyword evidence="1" id="KW-0285">Flavoprotein</keyword>
<dbReference type="SMART" id="SM01092">
    <property type="entry name" value="CO_deh_flav_C"/>
    <property type="match status" value="1"/>
</dbReference>
<feature type="domain" description="FAD-binding PCMH-type" evidence="4">
    <location>
        <begin position="2"/>
        <end position="217"/>
    </location>
</feature>